<feature type="signal peptide" evidence="12">
    <location>
        <begin position="1"/>
        <end position="28"/>
    </location>
</feature>
<sequence>MHTHPCHFKRQCRTLAALLLFPGAAAYAESPSFDHPEEIVITATRTAEDPWTLPGSIETITEATIQEESMETVAGLLDHAAGVTINGSGLWESIPTIRGFGSNRVLVLIDGDRETNLWAGRDPITPFIDTGNIERIEILKGPASVLYGSDALGGVINIITHQPSFTEDGHWIWSPSLETGFSSNDNGKYGNLVLDGANDEVAIRVEASARDHGSYKDGNGDKVVNSQFEGMNFGMSTKWKLDDNNEVSVSYRRSDIDDMGVPQKDNASWSHFTTFNTDTWKIGWHATDLGAIKDLQLRGWYIDQKRVFDGNITSTDGTKYSLKSNEIKTNAKGTSLQLTFEPATDNTLVSGVDYVREEAKSDESSLTYNVTDDSFVQEYSFPPVSPNAHRDHVGIFIQDTQRFSGGARLTAGIRYDYLSADAEDAVFTLTKTANTTTDTNVFSSKSDGAITASLGYVQPLSSILNANLNLATGFRAPDIFERFSTRGSNPIIVGNPDLEPEYSWNIDTGLKLKSNALRGTCSVFYSRVEDYIDLVSQTEKFNGVPTKKYINIPDAEVYGFDASVSWKAIDHVTLLGGISSVIGKHRDSGDRLSTIPPTNGTLGIRWDDTLSGNASWWLELNSELYADQHNPAEGELSTAGYGLVNLKTGVRFSQNVMLSLAVDNIFDRTYRNHLNMADFLYEPGINLRTSLKVTM</sequence>
<feature type="domain" description="TonB-dependent receptor-like beta-barrel" evidence="13">
    <location>
        <begin position="238"/>
        <end position="665"/>
    </location>
</feature>
<evidence type="ECO:0000256" key="11">
    <source>
        <dbReference type="RuleBase" id="RU003357"/>
    </source>
</evidence>
<evidence type="ECO:0000256" key="4">
    <source>
        <dbReference type="ARBA" id="ARBA00022692"/>
    </source>
</evidence>
<evidence type="ECO:0000256" key="8">
    <source>
        <dbReference type="ARBA" id="ARBA00023170"/>
    </source>
</evidence>
<proteinExistence type="inferred from homology"/>
<dbReference type="Pfam" id="PF07715">
    <property type="entry name" value="Plug"/>
    <property type="match status" value="1"/>
</dbReference>
<protein>
    <submittedName>
        <fullName evidence="15">TonB-dependent receptor</fullName>
    </submittedName>
</protein>
<reference evidence="15 16" key="1">
    <citation type="submission" date="2019-07" db="EMBL/GenBank/DDBJ databases">
        <title>Draft genome Sequence of Chlorobium phaeovibrioides sp. strain PhvTcv-s14, from the Phylum Chlorobi.</title>
        <authorList>
            <person name="Babenko V."/>
            <person name="Boldyreva D."/>
            <person name="Kanygina A."/>
            <person name="Selezneva O."/>
            <person name="Akopiyan T."/>
            <person name="Lunina O."/>
        </authorList>
    </citation>
    <scope>NUCLEOTIDE SEQUENCE [LARGE SCALE GENOMIC DNA]</scope>
    <source>
        <strain evidence="15 16">GrTcv12</strain>
    </source>
</reference>
<dbReference type="Gene3D" id="2.40.170.20">
    <property type="entry name" value="TonB-dependent receptor, beta-barrel domain"/>
    <property type="match status" value="1"/>
</dbReference>
<dbReference type="GO" id="GO:0044718">
    <property type="term" value="P:siderophore transmembrane transport"/>
    <property type="evidence" value="ECO:0007669"/>
    <property type="project" value="TreeGrafter"/>
</dbReference>
<dbReference type="Gene3D" id="2.170.130.10">
    <property type="entry name" value="TonB-dependent receptor, plug domain"/>
    <property type="match status" value="1"/>
</dbReference>
<name>A0A5M8IBW2_CHLPH</name>
<feature type="chain" id="PRO_5024428330" evidence="12">
    <location>
        <begin position="29"/>
        <end position="695"/>
    </location>
</feature>
<dbReference type="Proteomes" id="UP000327458">
    <property type="component" value="Unassembled WGS sequence"/>
</dbReference>
<dbReference type="Pfam" id="PF00593">
    <property type="entry name" value="TonB_dep_Rec_b-barrel"/>
    <property type="match status" value="1"/>
</dbReference>
<keyword evidence="4 10" id="KW-0812">Transmembrane</keyword>
<dbReference type="GO" id="GO:0015344">
    <property type="term" value="F:siderophore uptake transmembrane transporter activity"/>
    <property type="evidence" value="ECO:0007669"/>
    <property type="project" value="TreeGrafter"/>
</dbReference>
<keyword evidence="6 11" id="KW-0798">TonB box</keyword>
<evidence type="ECO:0000259" key="13">
    <source>
        <dbReference type="Pfam" id="PF00593"/>
    </source>
</evidence>
<organism evidence="15 16">
    <name type="scientific">Chlorobium phaeovibrioides</name>
    <dbReference type="NCBI Taxonomy" id="1094"/>
    <lineage>
        <taxon>Bacteria</taxon>
        <taxon>Pseudomonadati</taxon>
        <taxon>Chlorobiota</taxon>
        <taxon>Chlorobiia</taxon>
        <taxon>Chlorobiales</taxon>
        <taxon>Chlorobiaceae</taxon>
        <taxon>Chlorobium/Pelodictyon group</taxon>
        <taxon>Chlorobium</taxon>
    </lineage>
</organism>
<comment type="caution">
    <text evidence="15">The sequence shown here is derived from an EMBL/GenBank/DDBJ whole genome shotgun (WGS) entry which is preliminary data.</text>
</comment>
<dbReference type="GO" id="GO:0009279">
    <property type="term" value="C:cell outer membrane"/>
    <property type="evidence" value="ECO:0007669"/>
    <property type="project" value="UniProtKB-SubCell"/>
</dbReference>
<keyword evidence="8 15" id="KW-0675">Receptor</keyword>
<dbReference type="CDD" id="cd01347">
    <property type="entry name" value="ligand_gated_channel"/>
    <property type="match status" value="1"/>
</dbReference>
<dbReference type="PANTHER" id="PTHR30069:SF29">
    <property type="entry name" value="HEMOGLOBIN AND HEMOGLOBIN-HAPTOGLOBIN-BINDING PROTEIN 1-RELATED"/>
    <property type="match status" value="1"/>
</dbReference>
<evidence type="ECO:0000313" key="15">
    <source>
        <dbReference type="EMBL" id="KAA6232450.1"/>
    </source>
</evidence>
<dbReference type="InterPro" id="IPR000531">
    <property type="entry name" value="Beta-barrel_TonB"/>
</dbReference>
<evidence type="ECO:0000256" key="10">
    <source>
        <dbReference type="PROSITE-ProRule" id="PRU01360"/>
    </source>
</evidence>
<evidence type="ECO:0000256" key="5">
    <source>
        <dbReference type="ARBA" id="ARBA00022729"/>
    </source>
</evidence>
<feature type="domain" description="TonB-dependent receptor plug" evidence="14">
    <location>
        <begin position="52"/>
        <end position="155"/>
    </location>
</feature>
<accession>A0A5M8IBW2</accession>
<evidence type="ECO:0000256" key="3">
    <source>
        <dbReference type="ARBA" id="ARBA00022452"/>
    </source>
</evidence>
<comment type="similarity">
    <text evidence="10 11">Belongs to the TonB-dependent receptor family.</text>
</comment>
<keyword evidence="5 12" id="KW-0732">Signal</keyword>
<dbReference type="InterPro" id="IPR036942">
    <property type="entry name" value="Beta-barrel_TonB_sf"/>
</dbReference>
<evidence type="ECO:0000256" key="9">
    <source>
        <dbReference type="ARBA" id="ARBA00023237"/>
    </source>
</evidence>
<evidence type="ECO:0000256" key="6">
    <source>
        <dbReference type="ARBA" id="ARBA00023077"/>
    </source>
</evidence>
<comment type="subcellular location">
    <subcellularLocation>
        <location evidence="1 10">Cell outer membrane</location>
        <topology evidence="1 10">Multi-pass membrane protein</topology>
    </subcellularLocation>
</comment>
<keyword evidence="9 10" id="KW-0998">Cell outer membrane</keyword>
<keyword evidence="3 10" id="KW-1134">Transmembrane beta strand</keyword>
<evidence type="ECO:0000256" key="2">
    <source>
        <dbReference type="ARBA" id="ARBA00022448"/>
    </source>
</evidence>
<gene>
    <name evidence="15" type="ORF">FP507_04645</name>
</gene>
<evidence type="ECO:0000256" key="12">
    <source>
        <dbReference type="SAM" id="SignalP"/>
    </source>
</evidence>
<dbReference type="InterPro" id="IPR039426">
    <property type="entry name" value="TonB-dep_rcpt-like"/>
</dbReference>
<dbReference type="SUPFAM" id="SSF56935">
    <property type="entry name" value="Porins"/>
    <property type="match status" value="1"/>
</dbReference>
<dbReference type="PANTHER" id="PTHR30069">
    <property type="entry name" value="TONB-DEPENDENT OUTER MEMBRANE RECEPTOR"/>
    <property type="match status" value="1"/>
</dbReference>
<dbReference type="RefSeq" id="WP_151419341.1">
    <property type="nucleotide sequence ID" value="NZ_VMRG01000001.1"/>
</dbReference>
<evidence type="ECO:0000313" key="16">
    <source>
        <dbReference type="Proteomes" id="UP000327458"/>
    </source>
</evidence>
<dbReference type="EMBL" id="VMRG01000001">
    <property type="protein sequence ID" value="KAA6232450.1"/>
    <property type="molecule type" value="Genomic_DNA"/>
</dbReference>
<dbReference type="InterPro" id="IPR012910">
    <property type="entry name" value="Plug_dom"/>
</dbReference>
<dbReference type="InterPro" id="IPR037066">
    <property type="entry name" value="Plug_dom_sf"/>
</dbReference>
<dbReference type="PROSITE" id="PS52016">
    <property type="entry name" value="TONB_DEPENDENT_REC_3"/>
    <property type="match status" value="1"/>
</dbReference>
<keyword evidence="2 10" id="KW-0813">Transport</keyword>
<evidence type="ECO:0000256" key="1">
    <source>
        <dbReference type="ARBA" id="ARBA00004571"/>
    </source>
</evidence>
<evidence type="ECO:0000259" key="14">
    <source>
        <dbReference type="Pfam" id="PF07715"/>
    </source>
</evidence>
<dbReference type="AlphaFoldDB" id="A0A5M8IBW2"/>
<evidence type="ECO:0000256" key="7">
    <source>
        <dbReference type="ARBA" id="ARBA00023136"/>
    </source>
</evidence>
<keyword evidence="7 10" id="KW-0472">Membrane</keyword>